<keyword evidence="4" id="KW-1003">Cell membrane</keyword>
<evidence type="ECO:0000313" key="10">
    <source>
        <dbReference type="EMBL" id="GCE12825.1"/>
    </source>
</evidence>
<organism evidence="10 11">
    <name type="scientific">Tengunoibacter tsumagoiensis</name>
    <dbReference type="NCBI Taxonomy" id="2014871"/>
    <lineage>
        <taxon>Bacteria</taxon>
        <taxon>Bacillati</taxon>
        <taxon>Chloroflexota</taxon>
        <taxon>Ktedonobacteria</taxon>
        <taxon>Ktedonobacterales</taxon>
        <taxon>Dictyobacteraceae</taxon>
        <taxon>Tengunoibacter</taxon>
    </lineage>
</organism>
<dbReference type="PANTHER" id="PTHR42718:SF9">
    <property type="entry name" value="MAJOR FACILITATOR SUPERFAMILY MULTIDRUG TRANSPORTER MFSC"/>
    <property type="match status" value="1"/>
</dbReference>
<dbReference type="CDD" id="cd17503">
    <property type="entry name" value="MFS_LmrB_MDR_like"/>
    <property type="match status" value="1"/>
</dbReference>
<dbReference type="Gene3D" id="1.20.1250.20">
    <property type="entry name" value="MFS general substrate transporter like domains"/>
    <property type="match status" value="1"/>
</dbReference>
<feature type="transmembrane region" description="Helical" evidence="8">
    <location>
        <begin position="312"/>
        <end position="334"/>
    </location>
</feature>
<feature type="transmembrane region" description="Helical" evidence="8">
    <location>
        <begin position="61"/>
        <end position="80"/>
    </location>
</feature>
<evidence type="ECO:0000313" key="11">
    <source>
        <dbReference type="Proteomes" id="UP000287352"/>
    </source>
</evidence>
<feature type="transmembrane region" description="Helical" evidence="8">
    <location>
        <begin position="213"/>
        <end position="233"/>
    </location>
</feature>
<feature type="transmembrane region" description="Helical" evidence="8">
    <location>
        <begin position="245"/>
        <end position="264"/>
    </location>
</feature>
<feature type="transmembrane region" description="Helical" evidence="8">
    <location>
        <begin position="89"/>
        <end position="111"/>
    </location>
</feature>
<dbReference type="InterPro" id="IPR004638">
    <property type="entry name" value="EmrB-like"/>
</dbReference>
<accession>A0A402A174</accession>
<dbReference type="Proteomes" id="UP000287352">
    <property type="component" value="Unassembled WGS sequence"/>
</dbReference>
<reference evidence="11" key="1">
    <citation type="submission" date="2018-12" db="EMBL/GenBank/DDBJ databases">
        <title>Tengunoibacter tsumagoiensis gen. nov., sp. nov., Dictyobacter kobayashii sp. nov., D. alpinus sp. nov., and D. joshuensis sp. nov. and description of Dictyobacteraceae fam. nov. within the order Ktedonobacterales isolated from Tengu-no-mugimeshi.</title>
        <authorList>
            <person name="Wang C.M."/>
            <person name="Zheng Y."/>
            <person name="Sakai Y."/>
            <person name="Toyoda A."/>
            <person name="Minakuchi Y."/>
            <person name="Abe K."/>
            <person name="Yokota A."/>
            <person name="Yabe S."/>
        </authorList>
    </citation>
    <scope>NUCLEOTIDE SEQUENCE [LARGE SCALE GENOMIC DNA]</scope>
    <source>
        <strain evidence="11">Uno3</strain>
    </source>
</reference>
<feature type="transmembrane region" description="Helical" evidence="8">
    <location>
        <begin position="276"/>
        <end position="306"/>
    </location>
</feature>
<feature type="transmembrane region" description="Helical" evidence="8">
    <location>
        <begin position="21"/>
        <end position="41"/>
    </location>
</feature>
<keyword evidence="6 8" id="KW-1133">Transmembrane helix</keyword>
<dbReference type="PANTHER" id="PTHR42718">
    <property type="entry name" value="MAJOR FACILITATOR SUPERFAMILY MULTIDRUG TRANSPORTER MFSC"/>
    <property type="match status" value="1"/>
</dbReference>
<dbReference type="EMBL" id="BIFR01000001">
    <property type="protein sequence ID" value="GCE12825.1"/>
    <property type="molecule type" value="Genomic_DNA"/>
</dbReference>
<protein>
    <submittedName>
        <fullName evidence="10">MFS transporter</fullName>
    </submittedName>
</protein>
<feature type="transmembrane region" description="Helical" evidence="8">
    <location>
        <begin position="151"/>
        <end position="172"/>
    </location>
</feature>
<feature type="transmembrane region" description="Helical" evidence="8">
    <location>
        <begin position="371"/>
        <end position="389"/>
    </location>
</feature>
<feature type="transmembrane region" description="Helical" evidence="8">
    <location>
        <begin position="422"/>
        <end position="443"/>
    </location>
</feature>
<dbReference type="OrthoDB" id="9816041at2"/>
<dbReference type="Pfam" id="PF07690">
    <property type="entry name" value="MFS_1"/>
    <property type="match status" value="1"/>
</dbReference>
<feature type="transmembrane region" description="Helical" evidence="8">
    <location>
        <begin position="117"/>
        <end position="139"/>
    </location>
</feature>
<dbReference type="PROSITE" id="PS50850">
    <property type="entry name" value="MFS"/>
    <property type="match status" value="1"/>
</dbReference>
<gene>
    <name evidence="10" type="ORF">KTT_26840</name>
</gene>
<feature type="domain" description="Major facilitator superfamily (MFS) profile" evidence="9">
    <location>
        <begin position="23"/>
        <end position="501"/>
    </location>
</feature>
<dbReference type="SUPFAM" id="SSF103473">
    <property type="entry name" value="MFS general substrate transporter"/>
    <property type="match status" value="1"/>
</dbReference>
<feature type="transmembrane region" description="Helical" evidence="8">
    <location>
        <begin position="346"/>
        <end position="365"/>
    </location>
</feature>
<comment type="caution">
    <text evidence="10">The sequence shown here is derived from an EMBL/GenBank/DDBJ whole genome shotgun (WGS) entry which is preliminary data.</text>
</comment>
<keyword evidence="7 8" id="KW-0472">Membrane</keyword>
<evidence type="ECO:0000256" key="3">
    <source>
        <dbReference type="ARBA" id="ARBA00022448"/>
    </source>
</evidence>
<sequence length="523" mass="55595">MAENPTLPVESQQEHDSGYKWRVLASVVVGLFMVILDSTVVNVALKSLQQHYSVSTNEAQWVISLYTLALGIATPLSGFLGDRFGVKKVYLTGLALFAFGSLLCGISTYLTSLPFLITARAIQGIGGGIALPLGTALLFRSFPARERGAAFGIFGIVLVFAPAIGPLLGGWLVDQNQIPWIFFLNLPIGAAGLFIGGRFLSEAAGSPRVRTDIPGILLSAIGFGSILFAASVAGEQGAGWTDQRVIIGFIVGIIALLIFAIVELRTSEPLLDLRLYAIPTFAIASVASMVGTIALFGAEFLLPLYLQILRGYTAFGAGLVLLPLAIASAFSSFLGGRLADKIGPRLPIVAGFLLISYNTYQLSQIELNTDINFIIFLLILRGLAVGLIIQNSQVAALLDVPLNRLNRATPLIQATRQTMQSIGVAVLATILTSAITLTIPASANQGGDLSKLPPPIREGILHQIQLFQSQYITGLQHAYQATFVIALVATLLSLFLPGWPGKYNSGKNKTVEAPGEKPPVEVA</sequence>
<dbReference type="AlphaFoldDB" id="A0A402A174"/>
<evidence type="ECO:0000256" key="2">
    <source>
        <dbReference type="ARBA" id="ARBA00008537"/>
    </source>
</evidence>
<dbReference type="NCBIfam" id="TIGR00711">
    <property type="entry name" value="efflux_EmrB"/>
    <property type="match status" value="1"/>
</dbReference>
<keyword evidence="11" id="KW-1185">Reference proteome</keyword>
<name>A0A402A174_9CHLR</name>
<evidence type="ECO:0000259" key="9">
    <source>
        <dbReference type="PROSITE" id="PS50850"/>
    </source>
</evidence>
<dbReference type="InterPro" id="IPR011701">
    <property type="entry name" value="MFS"/>
</dbReference>
<feature type="transmembrane region" description="Helical" evidence="8">
    <location>
        <begin position="478"/>
        <end position="499"/>
    </location>
</feature>
<dbReference type="PRINTS" id="PR01036">
    <property type="entry name" value="TCRTETB"/>
</dbReference>
<dbReference type="InterPro" id="IPR020846">
    <property type="entry name" value="MFS_dom"/>
</dbReference>
<dbReference type="Gene3D" id="1.20.1720.10">
    <property type="entry name" value="Multidrug resistance protein D"/>
    <property type="match status" value="1"/>
</dbReference>
<keyword evidence="5 8" id="KW-0812">Transmembrane</keyword>
<keyword evidence="3" id="KW-0813">Transport</keyword>
<evidence type="ECO:0000256" key="7">
    <source>
        <dbReference type="ARBA" id="ARBA00023136"/>
    </source>
</evidence>
<proteinExistence type="inferred from homology"/>
<evidence type="ECO:0000256" key="1">
    <source>
        <dbReference type="ARBA" id="ARBA00004651"/>
    </source>
</evidence>
<evidence type="ECO:0000256" key="5">
    <source>
        <dbReference type="ARBA" id="ARBA00022692"/>
    </source>
</evidence>
<dbReference type="GO" id="GO:0005886">
    <property type="term" value="C:plasma membrane"/>
    <property type="evidence" value="ECO:0007669"/>
    <property type="project" value="UniProtKB-SubCell"/>
</dbReference>
<evidence type="ECO:0000256" key="4">
    <source>
        <dbReference type="ARBA" id="ARBA00022475"/>
    </source>
</evidence>
<evidence type="ECO:0000256" key="8">
    <source>
        <dbReference type="SAM" id="Phobius"/>
    </source>
</evidence>
<feature type="transmembrane region" description="Helical" evidence="8">
    <location>
        <begin position="178"/>
        <end position="201"/>
    </location>
</feature>
<comment type="subcellular location">
    <subcellularLocation>
        <location evidence="1">Cell membrane</location>
        <topology evidence="1">Multi-pass membrane protein</topology>
    </subcellularLocation>
</comment>
<dbReference type="RefSeq" id="WP_126580409.1">
    <property type="nucleotide sequence ID" value="NZ_BIFR01000001.1"/>
</dbReference>
<dbReference type="InterPro" id="IPR036259">
    <property type="entry name" value="MFS_trans_sf"/>
</dbReference>
<evidence type="ECO:0000256" key="6">
    <source>
        <dbReference type="ARBA" id="ARBA00022989"/>
    </source>
</evidence>
<comment type="similarity">
    <text evidence="2">Belongs to the major facilitator superfamily. EmrB family.</text>
</comment>
<dbReference type="GO" id="GO:0022857">
    <property type="term" value="F:transmembrane transporter activity"/>
    <property type="evidence" value="ECO:0007669"/>
    <property type="project" value="InterPro"/>
</dbReference>